<dbReference type="EMBL" id="JBIBDZ010000001">
    <property type="protein sequence ID" value="MFF5917450.1"/>
    <property type="molecule type" value="Genomic_DNA"/>
</dbReference>
<comment type="caution">
    <text evidence="3">The sequence shown here is derived from an EMBL/GenBank/DDBJ whole genome shotgun (WGS) entry which is preliminary data.</text>
</comment>
<feature type="region of interest" description="Disordered" evidence="1">
    <location>
        <begin position="24"/>
        <end position="52"/>
    </location>
</feature>
<accession>A0ABW6XIY9</accession>
<feature type="chain" id="PRO_5046205512" evidence="2">
    <location>
        <begin position="34"/>
        <end position="52"/>
    </location>
</feature>
<name>A0ABW6XIY9_9ACTN</name>
<organism evidence="3 4">
    <name type="scientific">Streptomyces flavochromogenes</name>
    <dbReference type="NCBI Taxonomy" id="68199"/>
    <lineage>
        <taxon>Bacteria</taxon>
        <taxon>Bacillati</taxon>
        <taxon>Actinomycetota</taxon>
        <taxon>Actinomycetes</taxon>
        <taxon>Kitasatosporales</taxon>
        <taxon>Streptomycetaceae</taxon>
        <taxon>Streptomyces</taxon>
    </lineage>
</organism>
<keyword evidence="4" id="KW-1185">Reference proteome</keyword>
<keyword evidence="2" id="KW-0732">Signal</keyword>
<dbReference type="RefSeq" id="WP_388304882.1">
    <property type="nucleotide sequence ID" value="NZ_JBIBDZ010000001.1"/>
</dbReference>
<protein>
    <submittedName>
        <fullName evidence="3">Uncharacterized protein</fullName>
    </submittedName>
</protein>
<reference evidence="3 4" key="1">
    <citation type="submission" date="2024-10" db="EMBL/GenBank/DDBJ databases">
        <title>The Natural Products Discovery Center: Release of the First 8490 Sequenced Strains for Exploring Actinobacteria Biosynthetic Diversity.</title>
        <authorList>
            <person name="Kalkreuter E."/>
            <person name="Kautsar S.A."/>
            <person name="Yang D."/>
            <person name="Bader C.D."/>
            <person name="Teijaro C.N."/>
            <person name="Fluegel L."/>
            <person name="Davis C.M."/>
            <person name="Simpson J.R."/>
            <person name="Lauterbach L."/>
            <person name="Steele A.D."/>
            <person name="Gui C."/>
            <person name="Meng S."/>
            <person name="Li G."/>
            <person name="Viehrig K."/>
            <person name="Ye F."/>
            <person name="Su P."/>
            <person name="Kiefer A.F."/>
            <person name="Nichols A."/>
            <person name="Cepeda A.J."/>
            <person name="Yan W."/>
            <person name="Fan B."/>
            <person name="Jiang Y."/>
            <person name="Adhikari A."/>
            <person name="Zheng C.-J."/>
            <person name="Schuster L."/>
            <person name="Cowan T.M."/>
            <person name="Smanski M.J."/>
            <person name="Chevrette M.G."/>
            <person name="De Carvalho L.P.S."/>
            <person name="Shen B."/>
        </authorList>
    </citation>
    <scope>NUCLEOTIDE SEQUENCE [LARGE SCALE GENOMIC DNA]</scope>
    <source>
        <strain evidence="3 4">NPDC012605</strain>
    </source>
</reference>
<gene>
    <name evidence="3" type="ORF">ACFY8C_03780</name>
</gene>
<proteinExistence type="predicted"/>
<evidence type="ECO:0000313" key="4">
    <source>
        <dbReference type="Proteomes" id="UP001602370"/>
    </source>
</evidence>
<sequence>MRTQRTRRIRRMLATGVVAAATGSALPTAPAQAEEVNEPTPPAPREAMVAPA</sequence>
<dbReference type="Proteomes" id="UP001602370">
    <property type="component" value="Unassembled WGS sequence"/>
</dbReference>
<evidence type="ECO:0000256" key="1">
    <source>
        <dbReference type="SAM" id="MobiDB-lite"/>
    </source>
</evidence>
<evidence type="ECO:0000256" key="2">
    <source>
        <dbReference type="SAM" id="SignalP"/>
    </source>
</evidence>
<evidence type="ECO:0000313" key="3">
    <source>
        <dbReference type="EMBL" id="MFF5917450.1"/>
    </source>
</evidence>
<feature type="signal peptide" evidence="2">
    <location>
        <begin position="1"/>
        <end position="33"/>
    </location>
</feature>